<dbReference type="InterPro" id="IPR000515">
    <property type="entry name" value="MetI-like"/>
</dbReference>
<keyword evidence="4 7" id="KW-0812">Transmembrane</keyword>
<evidence type="ECO:0000256" key="7">
    <source>
        <dbReference type="RuleBase" id="RU363032"/>
    </source>
</evidence>
<gene>
    <name evidence="9" type="ORF">FB560_3738</name>
</gene>
<feature type="transmembrane region" description="Helical" evidence="7">
    <location>
        <begin position="29"/>
        <end position="51"/>
    </location>
</feature>
<organism evidence="9 10">
    <name type="scientific">Microbacterium saperdae</name>
    <dbReference type="NCBI Taxonomy" id="69368"/>
    <lineage>
        <taxon>Bacteria</taxon>
        <taxon>Bacillati</taxon>
        <taxon>Actinomycetota</taxon>
        <taxon>Actinomycetes</taxon>
        <taxon>Micrococcales</taxon>
        <taxon>Microbacteriaceae</taxon>
        <taxon>Microbacterium</taxon>
    </lineage>
</organism>
<dbReference type="Gene3D" id="1.10.3720.10">
    <property type="entry name" value="MetI-like"/>
    <property type="match status" value="1"/>
</dbReference>
<dbReference type="GO" id="GO:0055085">
    <property type="term" value="P:transmembrane transport"/>
    <property type="evidence" value="ECO:0007669"/>
    <property type="project" value="InterPro"/>
</dbReference>
<dbReference type="PROSITE" id="PS50928">
    <property type="entry name" value="ABC_TM1"/>
    <property type="match status" value="1"/>
</dbReference>
<keyword evidence="3" id="KW-1003">Cell membrane</keyword>
<evidence type="ECO:0000259" key="8">
    <source>
        <dbReference type="PROSITE" id="PS50928"/>
    </source>
</evidence>
<keyword evidence="6 7" id="KW-0472">Membrane</keyword>
<feature type="transmembrane region" description="Helical" evidence="7">
    <location>
        <begin position="232"/>
        <end position="254"/>
    </location>
</feature>
<keyword evidence="2 7" id="KW-0813">Transport</keyword>
<comment type="subcellular location">
    <subcellularLocation>
        <location evidence="1 7">Cell membrane</location>
        <topology evidence="1 7">Multi-pass membrane protein</topology>
    </subcellularLocation>
</comment>
<dbReference type="OrthoDB" id="4053402at2"/>
<evidence type="ECO:0000313" key="9">
    <source>
        <dbReference type="EMBL" id="TQL82254.1"/>
    </source>
</evidence>
<reference evidence="9 10" key="1">
    <citation type="submission" date="2019-06" db="EMBL/GenBank/DDBJ databases">
        <title>Sequencing the genomes of 1000 actinobacteria strains.</title>
        <authorList>
            <person name="Klenk H.-P."/>
        </authorList>
    </citation>
    <scope>NUCLEOTIDE SEQUENCE [LARGE SCALE GENOMIC DNA]</scope>
    <source>
        <strain evidence="9 10">DSM 20169</strain>
    </source>
</reference>
<keyword evidence="10" id="KW-1185">Reference proteome</keyword>
<name>A0A543BBN4_9MICO</name>
<evidence type="ECO:0000256" key="5">
    <source>
        <dbReference type="ARBA" id="ARBA00022989"/>
    </source>
</evidence>
<protein>
    <submittedName>
        <fullName evidence="9">Carbohydrate ABC transporter membrane protein 1 (CUT1 family)</fullName>
    </submittedName>
</protein>
<feature type="domain" description="ABC transmembrane type-1" evidence="8">
    <location>
        <begin position="87"/>
        <end position="301"/>
    </location>
</feature>
<dbReference type="PANTHER" id="PTHR30193:SF37">
    <property type="entry name" value="INNER MEMBRANE ABC TRANSPORTER PERMEASE PROTEIN YCJO"/>
    <property type="match status" value="1"/>
</dbReference>
<evidence type="ECO:0000256" key="4">
    <source>
        <dbReference type="ARBA" id="ARBA00022692"/>
    </source>
</evidence>
<dbReference type="RefSeq" id="WP_141874183.1">
    <property type="nucleotide sequence ID" value="NZ_VFOX01000002.1"/>
</dbReference>
<dbReference type="PANTHER" id="PTHR30193">
    <property type="entry name" value="ABC TRANSPORTER PERMEASE PROTEIN"/>
    <property type="match status" value="1"/>
</dbReference>
<dbReference type="InterPro" id="IPR035906">
    <property type="entry name" value="MetI-like_sf"/>
</dbReference>
<evidence type="ECO:0000256" key="3">
    <source>
        <dbReference type="ARBA" id="ARBA00022475"/>
    </source>
</evidence>
<comment type="caution">
    <text evidence="9">The sequence shown here is derived from an EMBL/GenBank/DDBJ whole genome shotgun (WGS) entry which is preliminary data.</text>
</comment>
<evidence type="ECO:0000313" key="10">
    <source>
        <dbReference type="Proteomes" id="UP000317209"/>
    </source>
</evidence>
<feature type="transmembrane region" description="Helical" evidence="7">
    <location>
        <begin position="92"/>
        <end position="113"/>
    </location>
</feature>
<evidence type="ECO:0000256" key="6">
    <source>
        <dbReference type="ARBA" id="ARBA00023136"/>
    </source>
</evidence>
<comment type="similarity">
    <text evidence="7">Belongs to the binding-protein-dependent transport system permease family.</text>
</comment>
<feature type="transmembrane region" description="Helical" evidence="7">
    <location>
        <begin position="125"/>
        <end position="145"/>
    </location>
</feature>
<dbReference type="CDD" id="cd06261">
    <property type="entry name" value="TM_PBP2"/>
    <property type="match status" value="1"/>
</dbReference>
<evidence type="ECO:0000256" key="1">
    <source>
        <dbReference type="ARBA" id="ARBA00004651"/>
    </source>
</evidence>
<feature type="transmembrane region" description="Helical" evidence="7">
    <location>
        <begin position="175"/>
        <end position="198"/>
    </location>
</feature>
<dbReference type="AlphaFoldDB" id="A0A543BBN4"/>
<proteinExistence type="inferred from homology"/>
<dbReference type="Pfam" id="PF00528">
    <property type="entry name" value="BPD_transp_1"/>
    <property type="match status" value="1"/>
</dbReference>
<keyword evidence="5 7" id="KW-1133">Transmembrane helix</keyword>
<accession>A0A543BBN4</accession>
<dbReference type="EMBL" id="VFOX01000002">
    <property type="protein sequence ID" value="TQL82254.1"/>
    <property type="molecule type" value="Genomic_DNA"/>
</dbReference>
<feature type="transmembrane region" description="Helical" evidence="7">
    <location>
        <begin position="282"/>
        <end position="302"/>
    </location>
</feature>
<dbReference type="SUPFAM" id="SSF161098">
    <property type="entry name" value="MetI-like"/>
    <property type="match status" value="1"/>
</dbReference>
<dbReference type="SUPFAM" id="SSF160964">
    <property type="entry name" value="MalF N-terminal region-like"/>
    <property type="match status" value="1"/>
</dbReference>
<sequence length="312" mass="34701">MTTTTASRGRVVAPVTARPVRRTRKYDGVWPWIFLVPILVPLAIFFIWPLLRTFYYSFTTWGFFGDVSWTGVDNYVRLFSDPDFALALGNTAIYTAIVMLNVPIAVYLAALINRPGLRFKGLYRTLYFLPVVTMPVAVAIVWRMLYSGDFGLINAFLGLFGIPGPYWLSTPGLSLVAVAIVGIWLSLGFNIIVFSAGLSSIPPDLYEAASIDGASPGRQFRNITLPLLTPTIFFISVLTLIGGFQVFDLIFVMLGTGPNAARSQTLVYFFYNEGFLQNDKGYATAIGVVIIVMIAVLTAIQFRLQKKWVHYE</sequence>
<dbReference type="InterPro" id="IPR051393">
    <property type="entry name" value="ABC_transporter_permease"/>
</dbReference>
<dbReference type="Proteomes" id="UP000317209">
    <property type="component" value="Unassembled WGS sequence"/>
</dbReference>
<dbReference type="GO" id="GO:0005886">
    <property type="term" value="C:plasma membrane"/>
    <property type="evidence" value="ECO:0007669"/>
    <property type="project" value="UniProtKB-SubCell"/>
</dbReference>
<evidence type="ECO:0000256" key="2">
    <source>
        <dbReference type="ARBA" id="ARBA00022448"/>
    </source>
</evidence>